<evidence type="ECO:0000313" key="2">
    <source>
        <dbReference type="Proteomes" id="UP001489004"/>
    </source>
</evidence>
<keyword evidence="2" id="KW-1185">Reference proteome</keyword>
<proteinExistence type="predicted"/>
<sequence>MDEAAEKRVAQEYRTKWLEYKHSLTAQYFSGSTLANTGKLYASADPPVEGVVGQAAKHPLKAFLETPRLPEDLARYLESDSPT</sequence>
<organism evidence="1 2">
    <name type="scientific">[Myrmecia] bisecta</name>
    <dbReference type="NCBI Taxonomy" id="41462"/>
    <lineage>
        <taxon>Eukaryota</taxon>
        <taxon>Viridiplantae</taxon>
        <taxon>Chlorophyta</taxon>
        <taxon>core chlorophytes</taxon>
        <taxon>Trebouxiophyceae</taxon>
        <taxon>Trebouxiales</taxon>
        <taxon>Trebouxiaceae</taxon>
        <taxon>Myrmecia</taxon>
    </lineage>
</organism>
<accession>A0AAW1NYG9</accession>
<dbReference type="Proteomes" id="UP001489004">
    <property type="component" value="Unassembled WGS sequence"/>
</dbReference>
<gene>
    <name evidence="1" type="ORF">WJX72_010641</name>
</gene>
<reference evidence="1 2" key="1">
    <citation type="journal article" date="2024" name="Nat. Commun.">
        <title>Phylogenomics reveals the evolutionary origins of lichenization in chlorophyte algae.</title>
        <authorList>
            <person name="Puginier C."/>
            <person name="Libourel C."/>
            <person name="Otte J."/>
            <person name="Skaloud P."/>
            <person name="Haon M."/>
            <person name="Grisel S."/>
            <person name="Petersen M."/>
            <person name="Berrin J.G."/>
            <person name="Delaux P.M."/>
            <person name="Dal Grande F."/>
            <person name="Keller J."/>
        </authorList>
    </citation>
    <scope>NUCLEOTIDE SEQUENCE [LARGE SCALE GENOMIC DNA]</scope>
    <source>
        <strain evidence="1 2">SAG 2043</strain>
    </source>
</reference>
<dbReference type="EMBL" id="JALJOR010000025">
    <property type="protein sequence ID" value="KAK9803034.1"/>
    <property type="molecule type" value="Genomic_DNA"/>
</dbReference>
<name>A0AAW1NYG9_9CHLO</name>
<protein>
    <submittedName>
        <fullName evidence="1">Uncharacterized protein</fullName>
    </submittedName>
</protein>
<dbReference type="AlphaFoldDB" id="A0AAW1NYG9"/>
<comment type="caution">
    <text evidence="1">The sequence shown here is derived from an EMBL/GenBank/DDBJ whole genome shotgun (WGS) entry which is preliminary data.</text>
</comment>
<evidence type="ECO:0000313" key="1">
    <source>
        <dbReference type="EMBL" id="KAK9803034.1"/>
    </source>
</evidence>